<dbReference type="NCBIfam" id="NF008068">
    <property type="entry name" value="PRK10803.1"/>
    <property type="match status" value="1"/>
</dbReference>
<dbReference type="InterPro" id="IPR034706">
    <property type="entry name" value="CpoB"/>
</dbReference>
<evidence type="ECO:0000256" key="1">
    <source>
        <dbReference type="HAMAP-Rule" id="MF_02066"/>
    </source>
</evidence>
<reference evidence="4 5" key="1">
    <citation type="submission" date="2019-09" db="EMBL/GenBank/DDBJ databases">
        <title>Draft genome sequence of various Type strains from the CCUG.</title>
        <authorList>
            <person name="Pineiro-Iglesias B."/>
            <person name="Tunovic T."/>
            <person name="Unosson C."/>
            <person name="Inganas E."/>
            <person name="Ohlen M."/>
            <person name="Cardew S."/>
            <person name="Jensie-Markopoulos S."/>
            <person name="Salva-Serra F."/>
            <person name="Jaen-Luchoro D."/>
            <person name="Karlsson R."/>
            <person name="Svensson-Stadler L."/>
            <person name="Chun J."/>
            <person name="Moore E."/>
        </authorList>
    </citation>
    <scope>NUCLEOTIDE SEQUENCE [LARGE SCALE GENOMIC DNA]</scope>
    <source>
        <strain evidence="4 5">CCUG 53682T</strain>
    </source>
</reference>
<dbReference type="HAMAP" id="MF_02066">
    <property type="entry name" value="CpoB"/>
    <property type="match status" value="1"/>
</dbReference>
<dbReference type="Pfam" id="PF13432">
    <property type="entry name" value="TPR_16"/>
    <property type="match status" value="1"/>
</dbReference>
<comment type="function">
    <text evidence="1">Mediates coordination of peptidoglycan synthesis and outer membrane constriction during cell division.</text>
</comment>
<keyword evidence="1 4" id="KW-0132">Cell division</keyword>
<dbReference type="InterPro" id="IPR014162">
    <property type="entry name" value="CpoB_C"/>
</dbReference>
<keyword evidence="1" id="KW-0732">Signal</keyword>
<dbReference type="EMBL" id="VXKB01000001">
    <property type="protein sequence ID" value="KAA8716430.1"/>
    <property type="molecule type" value="Genomic_DNA"/>
</dbReference>
<feature type="coiled-coil region" evidence="1">
    <location>
        <begin position="56"/>
        <end position="90"/>
    </location>
</feature>
<feature type="compositionally biased region" description="Low complexity" evidence="2">
    <location>
        <begin position="102"/>
        <end position="139"/>
    </location>
</feature>
<keyword evidence="1" id="KW-0175">Coiled coil</keyword>
<feature type="domain" description="YbgF trimerisation" evidence="3">
    <location>
        <begin position="37"/>
        <end position="109"/>
    </location>
</feature>
<dbReference type="InterPro" id="IPR011990">
    <property type="entry name" value="TPR-like_helical_dom_sf"/>
</dbReference>
<dbReference type="InterPro" id="IPR032519">
    <property type="entry name" value="YbgF_tri"/>
</dbReference>
<comment type="similarity">
    <text evidence="1">Belongs to the CpoB family.</text>
</comment>
<dbReference type="Proteomes" id="UP000322181">
    <property type="component" value="Unassembled WGS sequence"/>
</dbReference>
<feature type="region of interest" description="Disordered" evidence="2">
    <location>
        <begin position="100"/>
        <end position="142"/>
    </location>
</feature>
<dbReference type="RefSeq" id="WP_067370333.1">
    <property type="nucleotide sequence ID" value="NZ_BAAAFS010000001.1"/>
</dbReference>
<name>A0A5M9R6X1_9GAMM</name>
<comment type="caution">
    <text evidence="4">The sequence shown here is derived from an EMBL/GenBank/DDBJ whole genome shotgun (WGS) entry which is preliminary data.</text>
</comment>
<dbReference type="NCBIfam" id="TIGR02795">
    <property type="entry name" value="tol_pal_ybgF"/>
    <property type="match status" value="1"/>
</dbReference>
<feature type="chain" id="PRO_5024522022" description="Cell division coordinator CpoB" evidence="1">
    <location>
        <begin position="24"/>
        <end position="264"/>
    </location>
</feature>
<dbReference type="GO" id="GO:0030288">
    <property type="term" value="C:outer membrane-bounded periplasmic space"/>
    <property type="evidence" value="ECO:0007669"/>
    <property type="project" value="UniProtKB-UniRule"/>
</dbReference>
<gene>
    <name evidence="1 4" type="primary">cpoB</name>
    <name evidence="4" type="ORF">F4V73_00610</name>
</gene>
<dbReference type="GO" id="GO:0043093">
    <property type="term" value="P:FtsZ-dependent cytokinesis"/>
    <property type="evidence" value="ECO:0007669"/>
    <property type="project" value="UniProtKB-UniRule"/>
</dbReference>
<accession>A0A5M9R6X1</accession>
<keyword evidence="1" id="KW-0574">Periplasm</keyword>
<evidence type="ECO:0000256" key="2">
    <source>
        <dbReference type="SAM" id="MobiDB-lite"/>
    </source>
</evidence>
<dbReference type="Gene3D" id="1.20.5.110">
    <property type="match status" value="1"/>
</dbReference>
<keyword evidence="1" id="KW-0131">Cell cycle</keyword>
<dbReference type="InterPro" id="IPR019734">
    <property type="entry name" value="TPR_rpt"/>
</dbReference>
<comment type="subcellular location">
    <subcellularLocation>
        <location evidence="1">Periplasm</location>
    </subcellularLocation>
</comment>
<dbReference type="AlphaFoldDB" id="A0A5M9R6X1"/>
<dbReference type="Gene3D" id="1.25.40.10">
    <property type="entry name" value="Tetratricopeptide repeat domain"/>
    <property type="match status" value="1"/>
</dbReference>
<feature type="signal peptide" evidence="1">
    <location>
        <begin position="1"/>
        <end position="23"/>
    </location>
</feature>
<organism evidence="4 5">
    <name type="scientific">Morganella psychrotolerans</name>
    <dbReference type="NCBI Taxonomy" id="368603"/>
    <lineage>
        <taxon>Bacteria</taxon>
        <taxon>Pseudomonadati</taxon>
        <taxon>Pseudomonadota</taxon>
        <taxon>Gammaproteobacteria</taxon>
        <taxon>Enterobacterales</taxon>
        <taxon>Morganellaceae</taxon>
        <taxon>Morganella</taxon>
    </lineage>
</organism>
<dbReference type="GO" id="GO:0070206">
    <property type="term" value="P:protein trimerization"/>
    <property type="evidence" value="ECO:0007669"/>
    <property type="project" value="InterPro"/>
</dbReference>
<dbReference type="Pfam" id="PF13174">
    <property type="entry name" value="TPR_6"/>
    <property type="match status" value="1"/>
</dbReference>
<evidence type="ECO:0000313" key="5">
    <source>
        <dbReference type="Proteomes" id="UP000322181"/>
    </source>
</evidence>
<evidence type="ECO:0000313" key="4">
    <source>
        <dbReference type="EMBL" id="KAA8716430.1"/>
    </source>
</evidence>
<dbReference type="Pfam" id="PF16331">
    <property type="entry name" value="TolA_bind_tri"/>
    <property type="match status" value="1"/>
</dbReference>
<dbReference type="SUPFAM" id="SSF48452">
    <property type="entry name" value="TPR-like"/>
    <property type="match status" value="1"/>
</dbReference>
<protein>
    <recommendedName>
        <fullName evidence="1">Cell division coordinator CpoB</fullName>
    </recommendedName>
</protein>
<evidence type="ECO:0000259" key="3">
    <source>
        <dbReference type="Pfam" id="PF16331"/>
    </source>
</evidence>
<proteinExistence type="inferred from homology"/>
<sequence precursor="true">MKSNFRRLMVSLSLLIGVAAPWAAIAQAPIINIGSGSTDDRLVQLERISNAHGQLLTQLQQQVMDNQRDIDTLRGQIQESQYLLNQLTERQRELFSQLDTLSGGTSNGASTDSGSSAGGDSASAAAVPADTSAPDAAASKGNEKDDYNAAVNMAMNTKDYDGAIGAFQSFIKSYPKSSYLPNANYWLGQMNYNKGKKDDAVAYFASVVKNWPKSQKAGESFYKVGLIMQEKGDKAKAKAIYQQVIAKYPGSTGAKLAEKKLSGL</sequence>
<dbReference type="OrthoDB" id="9768142at2"/>